<sequence>MHHIVASRRLSAFVSPGFLACGECVYDSRWLVLIHVGGFLQTKCSVMGVQVIPEQLMTRADKGMIRGNRQIFNIRSMMIDRIKFSPMAGDHNTAKWPIF</sequence>
<evidence type="ECO:0008006" key="3">
    <source>
        <dbReference type="Google" id="ProtNLM"/>
    </source>
</evidence>
<dbReference type="EMBL" id="JBHRYC010000098">
    <property type="protein sequence ID" value="MFC3639594.1"/>
    <property type="molecule type" value="Genomic_DNA"/>
</dbReference>
<dbReference type="Proteomes" id="UP001595704">
    <property type="component" value="Unassembled WGS sequence"/>
</dbReference>
<organism evidence="1 2">
    <name type="scientific">Camelimonas fluminis</name>
    <dbReference type="NCBI Taxonomy" id="1576911"/>
    <lineage>
        <taxon>Bacteria</taxon>
        <taxon>Pseudomonadati</taxon>
        <taxon>Pseudomonadota</taxon>
        <taxon>Alphaproteobacteria</taxon>
        <taxon>Hyphomicrobiales</taxon>
        <taxon>Chelatococcaceae</taxon>
        <taxon>Camelimonas</taxon>
    </lineage>
</organism>
<gene>
    <name evidence="1" type="ORF">ACFONL_19835</name>
</gene>
<reference evidence="2" key="1">
    <citation type="journal article" date="2019" name="Int. J. Syst. Evol. Microbiol.">
        <title>The Global Catalogue of Microorganisms (GCM) 10K type strain sequencing project: providing services to taxonomists for standard genome sequencing and annotation.</title>
        <authorList>
            <consortium name="The Broad Institute Genomics Platform"/>
            <consortium name="The Broad Institute Genome Sequencing Center for Infectious Disease"/>
            <person name="Wu L."/>
            <person name="Ma J."/>
        </authorList>
    </citation>
    <scope>NUCLEOTIDE SEQUENCE [LARGE SCALE GENOMIC DNA]</scope>
    <source>
        <strain evidence="2">KCTC 42282</strain>
    </source>
</reference>
<protein>
    <recommendedName>
        <fullName evidence="3">Secreted protein</fullName>
    </recommendedName>
</protein>
<proteinExistence type="predicted"/>
<evidence type="ECO:0000313" key="2">
    <source>
        <dbReference type="Proteomes" id="UP001595704"/>
    </source>
</evidence>
<comment type="caution">
    <text evidence="1">The sequence shown here is derived from an EMBL/GenBank/DDBJ whole genome shotgun (WGS) entry which is preliminary data.</text>
</comment>
<name>A0ABV7UMF4_9HYPH</name>
<dbReference type="RefSeq" id="WP_191318914.1">
    <property type="nucleotide sequence ID" value="NZ_BNCG01000004.1"/>
</dbReference>
<keyword evidence="2" id="KW-1185">Reference proteome</keyword>
<accession>A0ABV7UMF4</accession>
<evidence type="ECO:0000313" key="1">
    <source>
        <dbReference type="EMBL" id="MFC3639594.1"/>
    </source>
</evidence>